<organism evidence="2 3">
    <name type="scientific">Xylaria bambusicola</name>
    <dbReference type="NCBI Taxonomy" id="326684"/>
    <lineage>
        <taxon>Eukaryota</taxon>
        <taxon>Fungi</taxon>
        <taxon>Dikarya</taxon>
        <taxon>Ascomycota</taxon>
        <taxon>Pezizomycotina</taxon>
        <taxon>Sordariomycetes</taxon>
        <taxon>Xylariomycetidae</taxon>
        <taxon>Xylariales</taxon>
        <taxon>Xylariaceae</taxon>
        <taxon>Xylaria</taxon>
    </lineage>
</organism>
<accession>A0AAN7U869</accession>
<keyword evidence="1" id="KW-1133">Transmembrane helix</keyword>
<sequence>MVRTDTDTKSVKRVEEEELELYSVFNRAEKFCIVILVSFAIWFSALSNFIYYPALQQLSEDLSVSIGLGWGHIVTAGLHTV</sequence>
<evidence type="ECO:0000313" key="2">
    <source>
        <dbReference type="EMBL" id="KAK5627370.1"/>
    </source>
</evidence>
<dbReference type="AlphaFoldDB" id="A0AAN7U869"/>
<dbReference type="Proteomes" id="UP001305414">
    <property type="component" value="Unassembled WGS sequence"/>
</dbReference>
<keyword evidence="1" id="KW-0472">Membrane</keyword>
<name>A0AAN7U869_9PEZI</name>
<evidence type="ECO:0008006" key="4">
    <source>
        <dbReference type="Google" id="ProtNLM"/>
    </source>
</evidence>
<protein>
    <recommendedName>
        <fullName evidence="4">Major facilitator superfamily (MFS) profile domain-containing protein</fullName>
    </recommendedName>
</protein>
<gene>
    <name evidence="2" type="ORF">RRF57_003085</name>
</gene>
<evidence type="ECO:0000256" key="1">
    <source>
        <dbReference type="SAM" id="Phobius"/>
    </source>
</evidence>
<reference evidence="2 3" key="1">
    <citation type="submission" date="2023-10" db="EMBL/GenBank/DDBJ databases">
        <title>Draft genome sequence of Xylaria bambusicola isolate GMP-LS, the root and basal stem rot pathogen of sugarcane in Indonesia.</title>
        <authorList>
            <person name="Selvaraj P."/>
            <person name="Muralishankar V."/>
            <person name="Muruganantham S."/>
            <person name="Sp S."/>
            <person name="Haryani S."/>
            <person name="Lau K.J.X."/>
            <person name="Naqvi N.I."/>
        </authorList>
    </citation>
    <scope>NUCLEOTIDE SEQUENCE [LARGE SCALE GENOMIC DNA]</scope>
    <source>
        <strain evidence="2">GMP-LS</strain>
    </source>
</reference>
<comment type="caution">
    <text evidence="2">The sequence shown here is derived from an EMBL/GenBank/DDBJ whole genome shotgun (WGS) entry which is preliminary data.</text>
</comment>
<feature type="transmembrane region" description="Helical" evidence="1">
    <location>
        <begin position="31"/>
        <end position="52"/>
    </location>
</feature>
<dbReference type="EMBL" id="JAWHQM010000005">
    <property type="protein sequence ID" value="KAK5627370.1"/>
    <property type="molecule type" value="Genomic_DNA"/>
</dbReference>
<evidence type="ECO:0000313" key="3">
    <source>
        <dbReference type="Proteomes" id="UP001305414"/>
    </source>
</evidence>
<keyword evidence="3" id="KW-1185">Reference proteome</keyword>
<keyword evidence="1" id="KW-0812">Transmembrane</keyword>
<proteinExistence type="predicted"/>